<dbReference type="Pfam" id="PF13635">
    <property type="entry name" value="DUF4143"/>
    <property type="match status" value="1"/>
</dbReference>
<keyword evidence="4" id="KW-1185">Reference proteome</keyword>
<comment type="caution">
    <text evidence="3">The sequence shown here is derived from an EMBL/GenBank/DDBJ whole genome shotgun (WGS) entry which is preliminary data.</text>
</comment>
<gene>
    <name evidence="3" type="ORF">D4765_09085</name>
</gene>
<proteinExistence type="predicted"/>
<feature type="domain" description="DUF4143" evidence="2">
    <location>
        <begin position="201"/>
        <end position="363"/>
    </location>
</feature>
<protein>
    <submittedName>
        <fullName evidence="3">ATP-binding protein</fullName>
    </submittedName>
</protein>
<dbReference type="EMBL" id="QYRT01000013">
    <property type="protein sequence ID" value="TIH37169.1"/>
    <property type="molecule type" value="Genomic_DNA"/>
</dbReference>
<dbReference type="OrthoDB" id="128089at2"/>
<name>A0A4T2C0H2_9MICO</name>
<dbReference type="SUPFAM" id="SSF52540">
    <property type="entry name" value="P-loop containing nucleoside triphosphate hydrolases"/>
    <property type="match status" value="1"/>
</dbReference>
<dbReference type="Proteomes" id="UP000306192">
    <property type="component" value="Unassembled WGS sequence"/>
</dbReference>
<dbReference type="Pfam" id="PF13173">
    <property type="entry name" value="AAA_14"/>
    <property type="match status" value="1"/>
</dbReference>
<dbReference type="PANTHER" id="PTHR43566:SF2">
    <property type="entry name" value="DUF4143 DOMAIN-CONTAINING PROTEIN"/>
    <property type="match status" value="1"/>
</dbReference>
<keyword evidence="3" id="KW-0547">Nucleotide-binding</keyword>
<dbReference type="PANTHER" id="PTHR43566">
    <property type="entry name" value="CONSERVED PROTEIN"/>
    <property type="match status" value="1"/>
</dbReference>
<dbReference type="GO" id="GO:0005524">
    <property type="term" value="F:ATP binding"/>
    <property type="evidence" value="ECO:0007669"/>
    <property type="project" value="UniProtKB-KW"/>
</dbReference>
<evidence type="ECO:0000313" key="3">
    <source>
        <dbReference type="EMBL" id="TIH37169.1"/>
    </source>
</evidence>
<keyword evidence="3" id="KW-0067">ATP-binding</keyword>
<evidence type="ECO:0000259" key="2">
    <source>
        <dbReference type="Pfam" id="PF13635"/>
    </source>
</evidence>
<feature type="domain" description="AAA" evidence="1">
    <location>
        <begin position="21"/>
        <end position="139"/>
    </location>
</feature>
<dbReference type="InterPro" id="IPR025420">
    <property type="entry name" value="DUF4143"/>
</dbReference>
<reference evidence="3 4" key="1">
    <citation type="journal article" date="2019" name="Microorganisms">
        <title>Systematic Affiliation and Genome Analysis of Subtercola vilae DB165(T) with Particular Emphasis on Cold Adaptation of an Isolate from a High-Altitude Cold Volcano Lake.</title>
        <authorList>
            <person name="Villalobos A.S."/>
            <person name="Wiese J."/>
            <person name="Imhoff J.F."/>
            <person name="Dorador C."/>
            <person name="Keller A."/>
            <person name="Hentschel U."/>
        </authorList>
    </citation>
    <scope>NUCLEOTIDE SEQUENCE [LARGE SCALE GENOMIC DNA]</scope>
    <source>
        <strain evidence="3 4">DB165</strain>
    </source>
</reference>
<accession>A0A4T2C0H2</accession>
<dbReference type="InterPro" id="IPR027417">
    <property type="entry name" value="P-loop_NTPase"/>
</dbReference>
<dbReference type="AlphaFoldDB" id="A0A4T2C0H2"/>
<evidence type="ECO:0000259" key="1">
    <source>
        <dbReference type="Pfam" id="PF13173"/>
    </source>
</evidence>
<dbReference type="InterPro" id="IPR041682">
    <property type="entry name" value="AAA_14"/>
</dbReference>
<dbReference type="RefSeq" id="WP_136641972.1">
    <property type="nucleotide sequence ID" value="NZ_QYRT01000013.1"/>
</dbReference>
<sequence length="415" mass="45720">MPELIERNLLPFAREAQEAFPVLVIQGGRQVGKSTFAQRLAQGRESRLFTLDNEASLDAARADPRGFVDQNPAATIVIDEVQRAPGLILAVKASVDRDRRPGRFILTGSLNLLRLERTPDSLAGRAVTVALHGFSQDELARRRGDFASAVRQGARFVDFATTWQRNDYVEALSRGSYPEAQGLSGRLRNVWLDSYLSRILQRDAVEIRRDTQPARLDSVMRLLAANQSGELVKARIAAQANIPASSIGGYLDLLETLFLIATLPPWTPNLTKREVGRAKAIVNDSALAVRLSRLTENQLKSFDGSDHLGALIEGLVVQELMKQSGWSDEEFELFHYRDRNGVEVDVVIEFADGSVFGVEVKAGKTFKAEHFSGLSALAARAGERFLGGVVLNTSDQGYQFSRGLYGLPISALWEL</sequence>
<organism evidence="3 4">
    <name type="scientific">Subtercola vilae</name>
    <dbReference type="NCBI Taxonomy" id="2056433"/>
    <lineage>
        <taxon>Bacteria</taxon>
        <taxon>Bacillati</taxon>
        <taxon>Actinomycetota</taxon>
        <taxon>Actinomycetes</taxon>
        <taxon>Micrococcales</taxon>
        <taxon>Microbacteriaceae</taxon>
        <taxon>Subtercola</taxon>
    </lineage>
</organism>
<evidence type="ECO:0000313" key="4">
    <source>
        <dbReference type="Proteomes" id="UP000306192"/>
    </source>
</evidence>